<comment type="similarity">
    <text evidence="2">Belongs to the peptidase C26 family.</text>
</comment>
<evidence type="ECO:0000256" key="2">
    <source>
        <dbReference type="ARBA" id="ARBA00011083"/>
    </source>
</evidence>
<accession>A0A1R2CKG1</accession>
<evidence type="ECO:0000256" key="1">
    <source>
        <dbReference type="ARBA" id="ARBA00004239"/>
    </source>
</evidence>
<dbReference type="InterPro" id="IPR029062">
    <property type="entry name" value="Class_I_gatase-like"/>
</dbReference>
<dbReference type="SUPFAM" id="SSF52317">
    <property type="entry name" value="Class I glutamine amidotransferase-like"/>
    <property type="match status" value="1"/>
</dbReference>
<evidence type="ECO:0000313" key="11">
    <source>
        <dbReference type="Proteomes" id="UP000187209"/>
    </source>
</evidence>
<dbReference type="Proteomes" id="UP000187209">
    <property type="component" value="Unassembled WGS sequence"/>
</dbReference>
<dbReference type="EC" id="3.4.19.9" evidence="3 8"/>
<dbReference type="GO" id="GO:0034722">
    <property type="term" value="F:gamma-glutamyl-peptidase activity"/>
    <property type="evidence" value="ECO:0007669"/>
    <property type="project" value="UniProtKB-UniRule"/>
</dbReference>
<evidence type="ECO:0000256" key="3">
    <source>
        <dbReference type="ARBA" id="ARBA00012886"/>
    </source>
</evidence>
<feature type="signal peptide" evidence="9">
    <location>
        <begin position="1"/>
        <end position="15"/>
    </location>
</feature>
<organism evidence="10 11">
    <name type="scientific">Stentor coeruleus</name>
    <dbReference type="NCBI Taxonomy" id="5963"/>
    <lineage>
        <taxon>Eukaryota</taxon>
        <taxon>Sar</taxon>
        <taxon>Alveolata</taxon>
        <taxon>Ciliophora</taxon>
        <taxon>Postciliodesmatophora</taxon>
        <taxon>Heterotrichea</taxon>
        <taxon>Heterotrichida</taxon>
        <taxon>Stentoridae</taxon>
        <taxon>Stentor</taxon>
    </lineage>
</organism>
<evidence type="ECO:0000256" key="6">
    <source>
        <dbReference type="ARBA" id="ARBA00022801"/>
    </source>
</evidence>
<feature type="active site" evidence="8">
    <location>
        <position position="266"/>
    </location>
</feature>
<evidence type="ECO:0000256" key="9">
    <source>
        <dbReference type="SAM" id="SignalP"/>
    </source>
</evidence>
<evidence type="ECO:0000256" key="7">
    <source>
        <dbReference type="PIRSR" id="PIRSR615527-1"/>
    </source>
</evidence>
<keyword evidence="5 9" id="KW-0732">Signal</keyword>
<protein>
    <recommendedName>
        <fullName evidence="3 8">folate gamma-glutamyl hydrolase</fullName>
        <ecNumber evidence="3 8">3.4.19.9</ecNumber>
    </recommendedName>
</protein>
<dbReference type="AlphaFoldDB" id="A0A1R2CKG1"/>
<dbReference type="PROSITE" id="PS51273">
    <property type="entry name" value="GATASE_TYPE_1"/>
    <property type="match status" value="1"/>
</dbReference>
<dbReference type="Pfam" id="PF07722">
    <property type="entry name" value="Peptidase_C26"/>
    <property type="match status" value="1"/>
</dbReference>
<name>A0A1R2CKG1_9CILI</name>
<keyword evidence="4" id="KW-0964">Secreted</keyword>
<dbReference type="OrthoDB" id="64220at2759"/>
<comment type="caution">
    <text evidence="10">The sequence shown here is derived from an EMBL/GenBank/DDBJ whole genome shotgun (WGS) entry which is preliminary data.</text>
</comment>
<keyword evidence="6 8" id="KW-0378">Hydrolase</keyword>
<evidence type="ECO:0000313" key="10">
    <source>
        <dbReference type="EMBL" id="OMJ89508.1"/>
    </source>
</evidence>
<dbReference type="GO" id="GO:0005576">
    <property type="term" value="C:extracellular region"/>
    <property type="evidence" value="ECO:0007669"/>
    <property type="project" value="UniProtKB-SubCell"/>
</dbReference>
<dbReference type="GO" id="GO:0046900">
    <property type="term" value="P:tetrahydrofolylpolyglutamate metabolic process"/>
    <property type="evidence" value="ECO:0007669"/>
    <property type="project" value="TreeGrafter"/>
</dbReference>
<sequence>MWFLSFLVVAQSTSLRDFPEFYNSEINHKPVQAGLNNAPVIGILTLPNVPYENFTINGTSYIASSYVKYLEMAGARVVPIRIDHSYAEFDYLFPRLNGILFTGGSANFWVNSSKVPILSPDYAAKGCYLYDLVKKANDQGQFYPLWGTCLGFELLHVCANNQFATVGNFNGEPSYTQVHQFTSAATVSKIFTGLSLQFGQQVMSIMSNQNVSLLSHTHGISPSTYQQFPNLSEMYNILSIMHDKSGSPFVGMIEARNYPIWGTQFHPEKNLYEWNQNSIPHFYNAVVMSTYMSNFFVSQTRKNTNVFPQNELTPQLIYNWPPIFIDSYFETINAFN</sequence>
<dbReference type="PANTHER" id="PTHR11315:SF0">
    <property type="entry name" value="FOLATE GAMMA-GLUTAMYL HYDROLASE"/>
    <property type="match status" value="1"/>
</dbReference>
<comment type="catalytic activity">
    <reaction evidence="8">
        <text>(6S)-5,6,7,8-tetrahydrofolyl-(gamma-L-Glu)(n) + (n-1) H2O = (6S)-5,6,7,8-tetrahydrofolate + (n-1) L-glutamate</text>
        <dbReference type="Rhea" id="RHEA:56784"/>
        <dbReference type="Rhea" id="RHEA-COMP:14738"/>
        <dbReference type="ChEBI" id="CHEBI:15377"/>
        <dbReference type="ChEBI" id="CHEBI:29985"/>
        <dbReference type="ChEBI" id="CHEBI:57453"/>
        <dbReference type="ChEBI" id="CHEBI:141005"/>
        <dbReference type="EC" id="3.4.19.9"/>
    </reaction>
</comment>
<dbReference type="Gene3D" id="3.40.50.880">
    <property type="match status" value="1"/>
</dbReference>
<evidence type="ECO:0000256" key="5">
    <source>
        <dbReference type="ARBA" id="ARBA00022729"/>
    </source>
</evidence>
<proteinExistence type="inferred from homology"/>
<feature type="chain" id="PRO_5012661272" description="folate gamma-glutamyl hydrolase" evidence="9">
    <location>
        <begin position="16"/>
        <end position="336"/>
    </location>
</feature>
<dbReference type="InterPro" id="IPR015527">
    <property type="entry name" value="Pept_C26_g-glut_hydrolase"/>
</dbReference>
<feature type="active site" description="Nucleophile" evidence="7 8">
    <location>
        <position position="149"/>
    </location>
</feature>
<gene>
    <name evidence="10" type="ORF">SteCoe_8304</name>
</gene>
<dbReference type="PANTHER" id="PTHR11315">
    <property type="entry name" value="PROTEASE FAMILY C26 GAMMA-GLUTAMYL HYDROLASE"/>
    <property type="match status" value="1"/>
</dbReference>
<dbReference type="EMBL" id="MPUH01000124">
    <property type="protein sequence ID" value="OMJ89508.1"/>
    <property type="molecule type" value="Genomic_DNA"/>
</dbReference>
<evidence type="ECO:0000256" key="4">
    <source>
        <dbReference type="ARBA" id="ARBA00022525"/>
    </source>
</evidence>
<dbReference type="PROSITE" id="PS51275">
    <property type="entry name" value="PEPTIDASE_C26_GGH"/>
    <property type="match status" value="1"/>
</dbReference>
<reference evidence="10 11" key="1">
    <citation type="submission" date="2016-11" db="EMBL/GenBank/DDBJ databases">
        <title>The macronuclear genome of Stentor coeruleus: a giant cell with tiny introns.</title>
        <authorList>
            <person name="Slabodnick M."/>
            <person name="Ruby J.G."/>
            <person name="Reiff S.B."/>
            <person name="Swart E.C."/>
            <person name="Gosai S."/>
            <person name="Prabakaran S."/>
            <person name="Witkowska E."/>
            <person name="Larue G.E."/>
            <person name="Fisher S."/>
            <person name="Freeman R.M."/>
            <person name="Gunawardena J."/>
            <person name="Chu W."/>
            <person name="Stover N.A."/>
            <person name="Gregory B.D."/>
            <person name="Nowacki M."/>
            <person name="Derisi J."/>
            <person name="Roy S.W."/>
            <person name="Marshall W.F."/>
            <person name="Sood P."/>
        </authorList>
    </citation>
    <scope>NUCLEOTIDE SEQUENCE [LARGE SCALE GENOMIC DNA]</scope>
    <source>
        <strain evidence="10">WM001</strain>
    </source>
</reference>
<keyword evidence="11" id="KW-1185">Reference proteome</keyword>
<comment type="subcellular location">
    <subcellularLocation>
        <location evidence="1">Secreted</location>
        <location evidence="1">Extracellular space</location>
    </subcellularLocation>
</comment>
<evidence type="ECO:0000256" key="8">
    <source>
        <dbReference type="PROSITE-ProRule" id="PRU00607"/>
    </source>
</evidence>
<feature type="active site" description="Proton donor" evidence="7">
    <location>
        <position position="266"/>
    </location>
</feature>
<dbReference type="GO" id="GO:0005773">
    <property type="term" value="C:vacuole"/>
    <property type="evidence" value="ECO:0007669"/>
    <property type="project" value="TreeGrafter"/>
</dbReference>
<dbReference type="InterPro" id="IPR011697">
    <property type="entry name" value="Peptidase_C26"/>
</dbReference>